<feature type="transmembrane region" description="Helical" evidence="2">
    <location>
        <begin position="341"/>
        <end position="360"/>
    </location>
</feature>
<gene>
    <name evidence="3" type="ORF">FCC1311_002402</name>
</gene>
<feature type="transmembrane region" description="Helical" evidence="2">
    <location>
        <begin position="200"/>
        <end position="222"/>
    </location>
</feature>
<keyword evidence="2" id="KW-1133">Transmembrane helix</keyword>
<feature type="transmembrane region" description="Helical" evidence="2">
    <location>
        <begin position="315"/>
        <end position="334"/>
    </location>
</feature>
<keyword evidence="2" id="KW-0472">Membrane</keyword>
<feature type="transmembrane region" description="Helical" evidence="2">
    <location>
        <begin position="372"/>
        <end position="404"/>
    </location>
</feature>
<protein>
    <submittedName>
        <fullName evidence="3">Uncharacterized protein</fullName>
    </submittedName>
</protein>
<evidence type="ECO:0000256" key="2">
    <source>
        <dbReference type="SAM" id="Phobius"/>
    </source>
</evidence>
<dbReference type="Proteomes" id="UP000241890">
    <property type="component" value="Unassembled WGS sequence"/>
</dbReference>
<comment type="caution">
    <text evidence="3">The sequence shown here is derived from an EMBL/GenBank/DDBJ whole genome shotgun (WGS) entry which is preliminary data.</text>
</comment>
<feature type="transmembrane region" description="Helical" evidence="2">
    <location>
        <begin position="242"/>
        <end position="262"/>
    </location>
</feature>
<feature type="non-terminal residue" evidence="3">
    <location>
        <position position="1"/>
    </location>
</feature>
<dbReference type="EMBL" id="BEYU01000003">
    <property type="protein sequence ID" value="GBG24022.1"/>
    <property type="molecule type" value="Genomic_DNA"/>
</dbReference>
<keyword evidence="4" id="KW-1185">Reference proteome</keyword>
<evidence type="ECO:0000313" key="3">
    <source>
        <dbReference type="EMBL" id="GBG24022.1"/>
    </source>
</evidence>
<name>A0A2R5FZ42_9STRA</name>
<dbReference type="InParanoid" id="A0A2R5FZ42"/>
<feature type="transmembrane region" description="Helical" evidence="2">
    <location>
        <begin position="17"/>
        <end position="36"/>
    </location>
</feature>
<evidence type="ECO:0000313" key="4">
    <source>
        <dbReference type="Proteomes" id="UP000241890"/>
    </source>
</evidence>
<proteinExistence type="predicted"/>
<feature type="compositionally biased region" description="Basic and acidic residues" evidence="1">
    <location>
        <begin position="165"/>
        <end position="178"/>
    </location>
</feature>
<organism evidence="3 4">
    <name type="scientific">Hondaea fermentalgiana</name>
    <dbReference type="NCBI Taxonomy" id="2315210"/>
    <lineage>
        <taxon>Eukaryota</taxon>
        <taxon>Sar</taxon>
        <taxon>Stramenopiles</taxon>
        <taxon>Bigyra</taxon>
        <taxon>Labyrinthulomycetes</taxon>
        <taxon>Thraustochytrida</taxon>
        <taxon>Thraustochytriidae</taxon>
        <taxon>Hondaea</taxon>
    </lineage>
</organism>
<accession>A0A2R5FZ42</accession>
<keyword evidence="2" id="KW-0812">Transmembrane</keyword>
<evidence type="ECO:0000256" key="1">
    <source>
        <dbReference type="SAM" id="MobiDB-lite"/>
    </source>
</evidence>
<feature type="transmembrane region" description="Helical" evidence="2">
    <location>
        <begin position="57"/>
        <end position="78"/>
    </location>
</feature>
<feature type="region of interest" description="Disordered" evidence="1">
    <location>
        <begin position="158"/>
        <end position="178"/>
    </location>
</feature>
<reference evidence="3 4" key="1">
    <citation type="submission" date="2017-12" db="EMBL/GenBank/DDBJ databases">
        <title>Sequencing, de novo assembly and annotation of complete genome of a new Thraustochytrid species, strain FCC1311.</title>
        <authorList>
            <person name="Sedici K."/>
            <person name="Godart F."/>
            <person name="Aiese Cigliano R."/>
            <person name="Sanseverino W."/>
            <person name="Barakat M."/>
            <person name="Ortet P."/>
            <person name="Marechal E."/>
            <person name="Cagnac O."/>
            <person name="Amato A."/>
        </authorList>
    </citation>
    <scope>NUCLEOTIDE SEQUENCE [LARGE SCALE GENOMIC DNA]</scope>
</reference>
<feature type="transmembrane region" description="Helical" evidence="2">
    <location>
        <begin position="274"/>
        <end position="295"/>
    </location>
</feature>
<dbReference type="AlphaFoldDB" id="A0A2R5FZ42"/>
<sequence length="418" mass="45072">RAPIAKTMASLAREEDFVTLVLLSDWMWAFSFLSLVTYVKTRTTADADSPYAPLPRVFLAFALLNSLLQIAGIMYPGAPIVGEIVQLVERAPARASKEPFQVGLLVLNNVPGSFQLMLSMCMLILNLSFVVAEVFAMITSLSSSSVRSETVATEKKVAKKAKTKSKADSKNEKAEEPVPSKETTLSIVCAEPASGSSKTILAVIAAIGVALSAYGCATSPALSTIGSVTDVFKSLPNFVPNSFGLFALLETLALVAHPEVLFVKVDGKLRATSAAHAAMIRILALVVVLGATSLRIVPDPEAFLAQQAPEVQMHFLVQLLHFLVATLFLLPLYVDAHPTVTMVFFLYIAAVFVCVINPKILANYNLEKRDMYIKITALLSCGMAIVLNSSYSAVCIALVSAVLINLHRNELVEHQPQF</sequence>
<feature type="transmembrane region" description="Helical" evidence="2">
    <location>
        <begin position="114"/>
        <end position="138"/>
    </location>
</feature>